<dbReference type="InterPro" id="IPR015943">
    <property type="entry name" value="WD40/YVTN_repeat-like_dom_sf"/>
</dbReference>
<dbReference type="Pfam" id="PF01048">
    <property type="entry name" value="PNP_UDP_1"/>
    <property type="match status" value="1"/>
</dbReference>
<dbReference type="InterPro" id="IPR056884">
    <property type="entry name" value="NPHP3-like_N"/>
</dbReference>
<dbReference type="Gene3D" id="2.130.10.10">
    <property type="entry name" value="YVTN repeat-like/Quinoprotein amine dehydrogenase"/>
    <property type="match status" value="1"/>
</dbReference>
<evidence type="ECO:0000259" key="3">
    <source>
        <dbReference type="PROSITE" id="PS50837"/>
    </source>
</evidence>
<protein>
    <recommendedName>
        <fullName evidence="3">NACHT domain-containing protein</fullName>
    </recommendedName>
</protein>
<keyword evidence="5" id="KW-1185">Reference proteome</keyword>
<dbReference type="OrthoDB" id="674604at2759"/>
<dbReference type="InterPro" id="IPR000845">
    <property type="entry name" value="Nucleoside_phosphorylase_d"/>
</dbReference>
<evidence type="ECO:0000313" key="5">
    <source>
        <dbReference type="Proteomes" id="UP000622797"/>
    </source>
</evidence>
<dbReference type="SUPFAM" id="SSF53167">
    <property type="entry name" value="Purine and uridine phosphorylases"/>
    <property type="match status" value="1"/>
</dbReference>
<gene>
    <name evidence="4" type="ORF">FSARC_9749</name>
</gene>
<dbReference type="InterPro" id="IPR035994">
    <property type="entry name" value="Nucleoside_phosphorylase_sf"/>
</dbReference>
<dbReference type="PROSITE" id="PS50082">
    <property type="entry name" value="WD_REPEATS_2"/>
    <property type="match status" value="1"/>
</dbReference>
<evidence type="ECO:0000313" key="4">
    <source>
        <dbReference type="EMBL" id="KAF4962175.1"/>
    </source>
</evidence>
<keyword evidence="2" id="KW-0853">WD repeat</keyword>
<dbReference type="GO" id="GO:0009116">
    <property type="term" value="P:nucleoside metabolic process"/>
    <property type="evidence" value="ECO:0007669"/>
    <property type="project" value="InterPro"/>
</dbReference>
<dbReference type="InterPro" id="IPR007111">
    <property type="entry name" value="NACHT_NTPase"/>
</dbReference>
<dbReference type="Proteomes" id="UP000622797">
    <property type="component" value="Unassembled WGS sequence"/>
</dbReference>
<dbReference type="PANTHER" id="PTHR46082">
    <property type="entry name" value="ATP/GTP-BINDING PROTEIN-RELATED"/>
    <property type="match status" value="1"/>
</dbReference>
<dbReference type="PROSITE" id="PS50837">
    <property type="entry name" value="NACHT"/>
    <property type="match status" value="1"/>
</dbReference>
<feature type="domain" description="NACHT" evidence="3">
    <location>
        <begin position="418"/>
        <end position="565"/>
    </location>
</feature>
<reference evidence="4" key="2">
    <citation type="submission" date="2020-05" db="EMBL/GenBank/DDBJ databases">
        <authorList>
            <person name="Kim H.-S."/>
            <person name="Proctor R.H."/>
            <person name="Brown D.W."/>
        </authorList>
    </citation>
    <scope>NUCLEOTIDE SEQUENCE</scope>
    <source>
        <strain evidence="4">NRRL 20472</strain>
    </source>
</reference>
<dbReference type="SUPFAM" id="SSF50978">
    <property type="entry name" value="WD40 repeat-like"/>
    <property type="match status" value="1"/>
</dbReference>
<dbReference type="InterPro" id="IPR053137">
    <property type="entry name" value="NLR-like"/>
</dbReference>
<dbReference type="Pfam" id="PF24883">
    <property type="entry name" value="NPHP3_N"/>
    <property type="match status" value="1"/>
</dbReference>
<name>A0A8H4TQE2_9HYPO</name>
<evidence type="ECO:0000256" key="1">
    <source>
        <dbReference type="ARBA" id="ARBA00022737"/>
    </source>
</evidence>
<dbReference type="InterPro" id="IPR027417">
    <property type="entry name" value="P-loop_NTPase"/>
</dbReference>
<dbReference type="SUPFAM" id="SSF52540">
    <property type="entry name" value="P-loop containing nucleoside triphosphate hydrolases"/>
    <property type="match status" value="1"/>
</dbReference>
<dbReference type="InterPro" id="IPR036322">
    <property type="entry name" value="WD40_repeat_dom_sf"/>
</dbReference>
<dbReference type="InterPro" id="IPR001680">
    <property type="entry name" value="WD40_rpt"/>
</dbReference>
<dbReference type="Gene3D" id="3.40.50.1580">
    <property type="entry name" value="Nucleoside phosphorylase domain"/>
    <property type="match status" value="1"/>
</dbReference>
<sequence length="1082" mass="120193">MKTRLKSRKLYTVGWIAVLDFERTAAMAMLDDRHDAPEDFCLRQTDSNSYTWGRIGEHNIVITSLPAGMKGLVPAAVVASNMVFSFPKIKFGLCVGVGGALARPGSGHDIRLGDVVVSQPDGESGGVIQYDSGKANPNQSWEHTGHLNKPPGVLLSALPSLKAEGPLSESIVPDLLEIMWTTYPKMAKNDEKSGFVHQGFENDRLFDSTYNHVGGRNCEQCDEDSQVIRKDRKSTDPKIHYGVIASGNTLVRDAVAREKIAAISGGQCLCFEMEAAGLMNDFPCLVIRGISDYADSHKNDRWQRYAAATAAVYAKELLGFVHARSLTKIPDVVEVIKSISEDLRIIRDDTSSMKEQVRSVKDTLLSMDQKAVIDRLQTVTGASFDSSAEGENPTCLPDTRVALLDKIMKWTQEPTAEPIFWLDGMAGTGKSTISRTIAQRLDNECRLGASFFFKRSEADRRTSARLFTTIASQLAAKNPALATHIKHAIDADTNIDDKRLDEQFENLILGPLSKMPLSSETPKSLILVIDALDECEAEIKQVESILRNLCRVKKEGLKVFITSRPEHGIRLSFGGIEGSYESEILHETADNIIESDLSVFIKHELLDIHSKYNRSSSYNNEKLPGDWPGEPTIQCLVKMSKSLFIFAATVCRFVADWRCGGPDEQLRRVLEYRSMSEESQLAATYLPVLDNLFATKRQRDQILELFRLVVGTIVVLEIPLPTESLANMILRPTNIVNDHLGYLHSVLSIRDGSPVRLLHLSFCDFLTDPGQDGHHDFWINKTEAHGKTLDGCLRTLKGFLRVDMCNLRDRDMEHTTIDNGSTDEYIPMLDAVYSFLQMHFLHWVEALSLMGRADKSVGMLKTLQISRYRIETKSGDEFISFLNDASQFLRASMSIIRTAPLQLYYSALLFAPRNSIIRKLFWGELPSRISHPPKTADTWGNVIQAVKFNGDREWGDIKDVMFSPDSKLIATCHCNRSVYLWDAGTGVQLVKIKGHSHAITSMSFSANSELIATSALPETVIRVPEAGGVLSLPVFSGDSTLVASADLQSVFIWCTRTGARLQTLEGATVPVTISPSHLTQVW</sequence>
<proteinExistence type="predicted"/>
<feature type="repeat" description="WD" evidence="2">
    <location>
        <begin position="957"/>
        <end position="991"/>
    </location>
</feature>
<organism evidence="4 5">
    <name type="scientific">Fusarium sarcochroum</name>
    <dbReference type="NCBI Taxonomy" id="1208366"/>
    <lineage>
        <taxon>Eukaryota</taxon>
        <taxon>Fungi</taxon>
        <taxon>Dikarya</taxon>
        <taxon>Ascomycota</taxon>
        <taxon>Pezizomycotina</taxon>
        <taxon>Sordariomycetes</taxon>
        <taxon>Hypocreomycetidae</taxon>
        <taxon>Hypocreales</taxon>
        <taxon>Nectriaceae</taxon>
        <taxon>Fusarium</taxon>
        <taxon>Fusarium lateritium species complex</taxon>
    </lineage>
</organism>
<dbReference type="GO" id="GO:0003824">
    <property type="term" value="F:catalytic activity"/>
    <property type="evidence" value="ECO:0007669"/>
    <property type="project" value="InterPro"/>
</dbReference>
<reference evidence="4" key="1">
    <citation type="journal article" date="2020" name="BMC Genomics">
        <title>Correction to: Identification and distribution of gene clusters required for synthesis of sphingolipid metabolism inhibitors in diverse species of the filamentous fungus Fusarium.</title>
        <authorList>
            <person name="Kim H.S."/>
            <person name="Lohmar J.M."/>
            <person name="Busman M."/>
            <person name="Brown D.W."/>
            <person name="Naumann T.A."/>
            <person name="Divon H.H."/>
            <person name="Lysoe E."/>
            <person name="Uhlig S."/>
            <person name="Proctor R.H."/>
        </authorList>
    </citation>
    <scope>NUCLEOTIDE SEQUENCE</scope>
    <source>
        <strain evidence="4">NRRL 20472</strain>
    </source>
</reference>
<dbReference type="Gene3D" id="3.40.50.300">
    <property type="entry name" value="P-loop containing nucleotide triphosphate hydrolases"/>
    <property type="match status" value="1"/>
</dbReference>
<evidence type="ECO:0000256" key="2">
    <source>
        <dbReference type="PROSITE-ProRule" id="PRU00221"/>
    </source>
</evidence>
<comment type="caution">
    <text evidence="4">The sequence shown here is derived from an EMBL/GenBank/DDBJ whole genome shotgun (WGS) entry which is preliminary data.</text>
</comment>
<dbReference type="PANTHER" id="PTHR46082:SF11">
    <property type="entry name" value="AAA+ ATPASE DOMAIN-CONTAINING PROTEIN-RELATED"/>
    <property type="match status" value="1"/>
</dbReference>
<dbReference type="AlphaFoldDB" id="A0A8H4TQE2"/>
<dbReference type="EMBL" id="JABEXW010000564">
    <property type="protein sequence ID" value="KAF4962175.1"/>
    <property type="molecule type" value="Genomic_DNA"/>
</dbReference>
<dbReference type="Pfam" id="PF00400">
    <property type="entry name" value="WD40"/>
    <property type="match status" value="2"/>
</dbReference>
<accession>A0A8H4TQE2</accession>
<dbReference type="SMART" id="SM00320">
    <property type="entry name" value="WD40"/>
    <property type="match status" value="2"/>
</dbReference>
<keyword evidence="1" id="KW-0677">Repeat</keyword>